<evidence type="ECO:0000313" key="1">
    <source>
        <dbReference type="EMBL" id="KYF72855.1"/>
    </source>
</evidence>
<accession>A0A150QY46</accession>
<name>A0A150QY46_SORCE</name>
<dbReference type="Pfam" id="PF05626">
    <property type="entry name" value="DUF790"/>
    <property type="match status" value="1"/>
</dbReference>
<comment type="caution">
    <text evidence="1">The sequence shown here is derived from an EMBL/GenBank/DDBJ whole genome shotgun (WGS) entry which is preliminary data.</text>
</comment>
<dbReference type="RefSeq" id="WP_061606065.1">
    <property type="nucleotide sequence ID" value="NZ_JEMA01000233.1"/>
</dbReference>
<dbReference type="PANTHER" id="PTHR39640">
    <property type="entry name" value="VNG6129C"/>
    <property type="match status" value="1"/>
</dbReference>
<dbReference type="Proteomes" id="UP000075260">
    <property type="component" value="Unassembled WGS sequence"/>
</dbReference>
<dbReference type="AlphaFoldDB" id="A0A150QY46"/>
<dbReference type="EMBL" id="JEMA01000233">
    <property type="protein sequence ID" value="KYF72855.1"/>
    <property type="molecule type" value="Genomic_DNA"/>
</dbReference>
<sequence>MLTSDLVRVRRRGGLVVPQYLRGAAAERLLPVARAYLDILSQRVGESRDEVEAALDAVEVPARDRVAALGLRKVLEDGCEYEVQEGVDPEALRRALFHAAAAAHRALDVRARFDRAAVLDEVAARLGTTPAAIEAGLYADLRGAEILRRAAADLPEILLDRYNLALAQSILLRATQVTIRVDGESAARYRKIFRAARFHGLIHVVQGDPGSGYTISLDGPFSLFDAVQRYGLRLAMFLPSVLSCASFRLRADLRWGRDKEPFAVEIGPADGLVYHGRELAETTPELTAFCEGFRKLGSPWSVAQNERLFALPGEVVCAPDLVFQNAETGEEVYLEAFGFWSRAAVWRRVELIRKGFPARILLAVGKQLRVSEEVLGEDDAGEIYVYRATMSPRAVLARLDGKRGGSEG</sequence>
<reference evidence="1 2" key="1">
    <citation type="submission" date="2014-02" db="EMBL/GenBank/DDBJ databases">
        <title>The small core and large imbalanced accessory genome model reveals a collaborative survival strategy of Sorangium cellulosum strains in nature.</title>
        <authorList>
            <person name="Han K."/>
            <person name="Peng R."/>
            <person name="Blom J."/>
            <person name="Li Y.-Z."/>
        </authorList>
    </citation>
    <scope>NUCLEOTIDE SEQUENCE [LARGE SCALE GENOMIC DNA]</scope>
    <source>
        <strain evidence="1 2">So0008-312</strain>
    </source>
</reference>
<proteinExistence type="predicted"/>
<evidence type="ECO:0008006" key="3">
    <source>
        <dbReference type="Google" id="ProtNLM"/>
    </source>
</evidence>
<organism evidence="1 2">
    <name type="scientific">Sorangium cellulosum</name>
    <name type="common">Polyangium cellulosum</name>
    <dbReference type="NCBI Taxonomy" id="56"/>
    <lineage>
        <taxon>Bacteria</taxon>
        <taxon>Pseudomonadati</taxon>
        <taxon>Myxococcota</taxon>
        <taxon>Polyangia</taxon>
        <taxon>Polyangiales</taxon>
        <taxon>Polyangiaceae</taxon>
        <taxon>Sorangium</taxon>
    </lineage>
</organism>
<dbReference type="PANTHER" id="PTHR39640:SF1">
    <property type="entry name" value="DUF790 FAMILY PROTEIN"/>
    <property type="match status" value="1"/>
</dbReference>
<evidence type="ECO:0000313" key="2">
    <source>
        <dbReference type="Proteomes" id="UP000075260"/>
    </source>
</evidence>
<protein>
    <recommendedName>
        <fullName evidence="3">DUF790 family protein</fullName>
    </recommendedName>
</protein>
<gene>
    <name evidence="1" type="ORF">BE15_03035</name>
</gene>
<dbReference type="OrthoDB" id="5292613at2"/>
<dbReference type="InterPro" id="IPR008508">
    <property type="entry name" value="Bax1"/>
</dbReference>